<dbReference type="EMBL" id="CP018632">
    <property type="protein sequence ID" value="ASJ73305.1"/>
    <property type="molecule type" value="Genomic_DNA"/>
</dbReference>
<gene>
    <name evidence="1" type="ORF">IMCC3135_16115</name>
</gene>
<accession>A0A2Z2NS18</accession>
<dbReference type="AlphaFoldDB" id="A0A2Z2NS18"/>
<sequence>MRSEFRKYESYQSSFDRKIAIFYLDRTILNVSQKFNRSGSSGEMFLYENSAANPVIETIKILNTRELNNTIKSGIENFFANDPTIDGKDAESFCLYRGQ</sequence>
<name>A0A2Z2NS18_9GAMM</name>
<keyword evidence="2" id="KW-1185">Reference proteome</keyword>
<protein>
    <submittedName>
        <fullName evidence="1">Uncharacterized protein</fullName>
    </submittedName>
</protein>
<proteinExistence type="predicted"/>
<organism evidence="1 2">
    <name type="scientific">Granulosicoccus antarcticus IMCC3135</name>
    <dbReference type="NCBI Taxonomy" id="1192854"/>
    <lineage>
        <taxon>Bacteria</taxon>
        <taxon>Pseudomonadati</taxon>
        <taxon>Pseudomonadota</taxon>
        <taxon>Gammaproteobacteria</taxon>
        <taxon>Chromatiales</taxon>
        <taxon>Granulosicoccaceae</taxon>
        <taxon>Granulosicoccus</taxon>
    </lineage>
</organism>
<evidence type="ECO:0000313" key="2">
    <source>
        <dbReference type="Proteomes" id="UP000250079"/>
    </source>
</evidence>
<evidence type="ECO:0000313" key="1">
    <source>
        <dbReference type="EMBL" id="ASJ73305.1"/>
    </source>
</evidence>
<dbReference type="Proteomes" id="UP000250079">
    <property type="component" value="Chromosome"/>
</dbReference>
<reference evidence="1 2" key="1">
    <citation type="submission" date="2016-12" db="EMBL/GenBank/DDBJ databases">
        <authorList>
            <person name="Song W.-J."/>
            <person name="Kurnit D.M."/>
        </authorList>
    </citation>
    <scope>NUCLEOTIDE SEQUENCE [LARGE SCALE GENOMIC DNA]</scope>
    <source>
        <strain evidence="1 2">IMCC3135</strain>
    </source>
</reference>
<dbReference type="KEGG" id="gai:IMCC3135_16115"/>